<protein>
    <submittedName>
        <fullName evidence="1">PQQ-binding-like beta-propeller repeat protein</fullName>
    </submittedName>
</protein>
<dbReference type="InterPro" id="IPR015943">
    <property type="entry name" value="WD40/YVTN_repeat-like_dom_sf"/>
</dbReference>
<dbReference type="InterPro" id="IPR011047">
    <property type="entry name" value="Quinoprotein_ADH-like_sf"/>
</dbReference>
<evidence type="ECO:0000313" key="1">
    <source>
        <dbReference type="EMBL" id="MFC3764489.1"/>
    </source>
</evidence>
<keyword evidence="2" id="KW-1185">Reference proteome</keyword>
<sequence>MNVDNLGPGIVASPITSAAKDGTDLFLGTRGIRPTSVLRYDLATDRVVASAALPIGSGSWAATAAGGVVHLGTYAPAAIVRYDPVTNQTRLLADLPEEDFVWDLVTARDGTLYAGSYPGGRVYAIDPTTGEVDDLGEACPGQRYVRCVAIGADGTVYAGAGGETAHLMAYDPTLREFREVLSIEGETFVRTLVADADRVVAGTAPHGYLVVVDRTSGVTTIDVGEGGIDAILLEDDGVVFATGNTGAVFRFRAGALERLGVPAAEEARALVPIDGGILGVTGGGDLWKLGTPGLRSLLDAGAPGGPEPVQSVSVDGENAYVGGNYRMSVHDLRTGDARRIVVGGEAKKSLSVDGKLYLALYPGAHLETYDPRTGEVERIATLGGRQNRPLSLVHHAERNALLIGSRSDYGLIGGSFSRYSLDTGAVERLDDPLPQQGVSAIAADGCVAYLGGSIGADGVEGVASECELAAVDLSTFAVLWRWVPLAGEEAILSLRTYGDHLYGLTNRGTLFRADVAAREVVATYSTPDKTSGTLFERGGDLYGASGDTVFRVDADGLTIVADGLAGDWFNPPAPYYDEKTDAVYTIRDRDLVRVRLSD</sequence>
<dbReference type="RefSeq" id="WP_205121424.1">
    <property type="nucleotide sequence ID" value="NZ_JAFBCM010000001.1"/>
</dbReference>
<organism evidence="1 2">
    <name type="scientific">Tenggerimyces flavus</name>
    <dbReference type="NCBI Taxonomy" id="1708749"/>
    <lineage>
        <taxon>Bacteria</taxon>
        <taxon>Bacillati</taxon>
        <taxon>Actinomycetota</taxon>
        <taxon>Actinomycetes</taxon>
        <taxon>Propionibacteriales</taxon>
        <taxon>Nocardioidaceae</taxon>
        <taxon>Tenggerimyces</taxon>
    </lineage>
</organism>
<dbReference type="SUPFAM" id="SSF50998">
    <property type="entry name" value="Quinoprotein alcohol dehydrogenase-like"/>
    <property type="match status" value="1"/>
</dbReference>
<proteinExistence type="predicted"/>
<dbReference type="Proteomes" id="UP001595699">
    <property type="component" value="Unassembled WGS sequence"/>
</dbReference>
<comment type="caution">
    <text evidence="1">The sequence shown here is derived from an EMBL/GenBank/DDBJ whole genome shotgun (WGS) entry which is preliminary data.</text>
</comment>
<name>A0ABV7YJH9_9ACTN</name>
<gene>
    <name evidence="1" type="ORF">ACFOUW_26875</name>
</gene>
<reference evidence="2" key="1">
    <citation type="journal article" date="2019" name="Int. J. Syst. Evol. Microbiol.">
        <title>The Global Catalogue of Microorganisms (GCM) 10K type strain sequencing project: providing services to taxonomists for standard genome sequencing and annotation.</title>
        <authorList>
            <consortium name="The Broad Institute Genomics Platform"/>
            <consortium name="The Broad Institute Genome Sequencing Center for Infectious Disease"/>
            <person name="Wu L."/>
            <person name="Ma J."/>
        </authorList>
    </citation>
    <scope>NUCLEOTIDE SEQUENCE [LARGE SCALE GENOMIC DNA]</scope>
    <source>
        <strain evidence="2">CGMCC 4.7241</strain>
    </source>
</reference>
<evidence type="ECO:0000313" key="2">
    <source>
        <dbReference type="Proteomes" id="UP001595699"/>
    </source>
</evidence>
<dbReference type="Gene3D" id="2.130.10.10">
    <property type="entry name" value="YVTN repeat-like/Quinoprotein amine dehydrogenase"/>
    <property type="match status" value="2"/>
</dbReference>
<dbReference type="EMBL" id="JBHRZH010000027">
    <property type="protein sequence ID" value="MFC3764489.1"/>
    <property type="molecule type" value="Genomic_DNA"/>
</dbReference>
<accession>A0ABV7YJH9</accession>